<evidence type="ECO:0000256" key="3">
    <source>
        <dbReference type="SAM" id="MobiDB-lite"/>
    </source>
</evidence>
<feature type="compositionally biased region" description="Polar residues" evidence="3">
    <location>
        <begin position="84"/>
        <end position="94"/>
    </location>
</feature>
<feature type="region of interest" description="Disordered" evidence="3">
    <location>
        <begin position="483"/>
        <end position="535"/>
    </location>
</feature>
<evidence type="ECO:0000256" key="2">
    <source>
        <dbReference type="ARBA" id="ARBA00022833"/>
    </source>
</evidence>
<gene>
    <name evidence="4" type="ORF">DXG03_006684</name>
</gene>
<dbReference type="Proteomes" id="UP000775547">
    <property type="component" value="Unassembled WGS sequence"/>
</dbReference>
<keyword evidence="2" id="KW-0862">Zinc</keyword>
<accession>A0A9P7FZ13</accession>
<feature type="compositionally biased region" description="Polar residues" evidence="3">
    <location>
        <begin position="271"/>
        <end position="284"/>
    </location>
</feature>
<dbReference type="EMBL" id="JABCKV010000454">
    <property type="protein sequence ID" value="KAG5640899.1"/>
    <property type="molecule type" value="Genomic_DNA"/>
</dbReference>
<evidence type="ECO:0000256" key="1">
    <source>
        <dbReference type="ARBA" id="ARBA00022723"/>
    </source>
</evidence>
<reference evidence="4" key="2">
    <citation type="submission" date="2021-10" db="EMBL/GenBank/DDBJ databases">
        <title>Phylogenomics reveals ancestral predisposition of the termite-cultivated fungus Termitomyces towards a domesticated lifestyle.</title>
        <authorList>
            <person name="Auxier B."/>
            <person name="Grum-Grzhimaylo A."/>
            <person name="Cardenas M.E."/>
            <person name="Lodge J.D."/>
            <person name="Laessoe T."/>
            <person name="Pedersen O."/>
            <person name="Smith M.E."/>
            <person name="Kuyper T.W."/>
            <person name="Franco-Molano E.A."/>
            <person name="Baroni T.J."/>
            <person name="Aanen D.K."/>
        </authorList>
    </citation>
    <scope>NUCLEOTIDE SEQUENCE</scope>
    <source>
        <strain evidence="4">AP01</strain>
        <tissue evidence="4">Mycelium</tissue>
    </source>
</reference>
<evidence type="ECO:0000313" key="4">
    <source>
        <dbReference type="EMBL" id="KAG5640899.1"/>
    </source>
</evidence>
<protein>
    <submittedName>
        <fullName evidence="4">Uncharacterized protein</fullName>
    </submittedName>
</protein>
<dbReference type="GO" id="GO:0048205">
    <property type="term" value="P:COPI coating of Golgi vesicle"/>
    <property type="evidence" value="ECO:0007669"/>
    <property type="project" value="TreeGrafter"/>
</dbReference>
<feature type="region of interest" description="Disordered" evidence="3">
    <location>
        <begin position="191"/>
        <end position="218"/>
    </location>
</feature>
<dbReference type="GO" id="GO:0046872">
    <property type="term" value="F:metal ion binding"/>
    <property type="evidence" value="ECO:0007669"/>
    <property type="project" value="UniProtKB-KW"/>
</dbReference>
<name>A0A9P7FZ13_9AGAR</name>
<dbReference type="PANTHER" id="PTHR45686">
    <property type="entry name" value="ADP-RIBOSYLATION FACTOR GTPASE ACTIVATING PROTEIN 3, ISOFORM H-RELATED"/>
    <property type="match status" value="1"/>
</dbReference>
<sequence length="580" mass="61618">MKVGGNASATDFFTKHGGSLLLSDSDTKKKYSSRVAELYKEELAKRVRDDAARFPNGIVVDGMESAATPAAKEETEDDFFDSWSKPNTPKTSAPGTPRVATPNIIGRSLSASSSTSAGTASTDAPRTTTSAAAARPARLGAATSRLNSASSASSSTSSLPKKTKLGLGASKAKPVNFAEAERKALEEAERIKQLGYDRQREEAEEKARKEAEALKKQTEIGLKATLTASSNGGATPASGAPSKSAAFPRLGFGAIPGAGAAAAVAAANVSRSTSSPVADNSPTTARDKFGSQKAISSDMYFERNAYDPNAVSEAQSRLQNFRGATAISSNQYFGREEEEELAGHPMGQDSGSLAQFESAAKDAIAKVLANPDVQNVGESIRSGALKRHQCPSSVRVAFKSESRKNRGAVSCLERNFVWPDHDGDIYAIYPGKPGPLFTASAFNPRGDESQYMSTDGLRDGHAHMLISHLVGPDDLDALTVPSIDGASLPDDEEHSFAEEADPKDAGYGYACTDDDGEEPEVSTHSDKGYSGSEPRVFVGHIEDVTLRGYYRPASEPGFMETYEGHKVQVHEQLRERLDTR</sequence>
<proteinExistence type="predicted"/>
<organism evidence="4 5">
    <name type="scientific">Asterophora parasitica</name>
    <dbReference type="NCBI Taxonomy" id="117018"/>
    <lineage>
        <taxon>Eukaryota</taxon>
        <taxon>Fungi</taxon>
        <taxon>Dikarya</taxon>
        <taxon>Basidiomycota</taxon>
        <taxon>Agaricomycotina</taxon>
        <taxon>Agaricomycetes</taxon>
        <taxon>Agaricomycetidae</taxon>
        <taxon>Agaricales</taxon>
        <taxon>Tricholomatineae</taxon>
        <taxon>Lyophyllaceae</taxon>
        <taxon>Asterophora</taxon>
    </lineage>
</organism>
<dbReference type="PANTHER" id="PTHR45686:SF4">
    <property type="entry name" value="ADP-RIBOSYLATION FACTOR GTPASE ACTIVATING PROTEIN 3, ISOFORM H"/>
    <property type="match status" value="1"/>
</dbReference>
<keyword evidence="5" id="KW-1185">Reference proteome</keyword>
<dbReference type="AlphaFoldDB" id="A0A9P7FZ13"/>
<dbReference type="GO" id="GO:0000139">
    <property type="term" value="C:Golgi membrane"/>
    <property type="evidence" value="ECO:0007669"/>
    <property type="project" value="GOC"/>
</dbReference>
<dbReference type="OrthoDB" id="983479at2759"/>
<reference evidence="4" key="1">
    <citation type="submission" date="2020-07" db="EMBL/GenBank/DDBJ databases">
        <authorList>
            <person name="Nieuwenhuis M."/>
            <person name="Van De Peppel L.J.J."/>
        </authorList>
    </citation>
    <scope>NUCLEOTIDE SEQUENCE</scope>
    <source>
        <strain evidence="4">AP01</strain>
        <tissue evidence="4">Mycelium</tissue>
    </source>
</reference>
<keyword evidence="1" id="KW-0479">Metal-binding</keyword>
<feature type="region of interest" description="Disordered" evidence="3">
    <location>
        <begin position="64"/>
        <end position="176"/>
    </location>
</feature>
<feature type="region of interest" description="Disordered" evidence="3">
    <location>
        <begin position="271"/>
        <end position="291"/>
    </location>
</feature>
<evidence type="ECO:0000313" key="5">
    <source>
        <dbReference type="Proteomes" id="UP000775547"/>
    </source>
</evidence>
<feature type="compositionally biased region" description="Low complexity" evidence="3">
    <location>
        <begin position="108"/>
        <end position="160"/>
    </location>
</feature>
<feature type="compositionally biased region" description="Basic and acidic residues" evidence="3">
    <location>
        <begin position="494"/>
        <end position="504"/>
    </location>
</feature>
<comment type="caution">
    <text evidence="4">The sequence shown here is derived from an EMBL/GenBank/DDBJ whole genome shotgun (WGS) entry which is preliminary data.</text>
</comment>